<dbReference type="SMART" id="SM01002">
    <property type="entry name" value="AlaDh_PNT_C"/>
    <property type="match status" value="1"/>
</dbReference>
<evidence type="ECO:0000256" key="15">
    <source>
        <dbReference type="PIRSR" id="PIRSR018250-3"/>
    </source>
</evidence>
<keyword evidence="10" id="KW-1015">Disulfide bond</keyword>
<comment type="catalytic activity">
    <reaction evidence="12 13">
        <text>L-saccharopine + NAD(+) + H2O = L-lysine + 2-oxoglutarate + NADH + H(+)</text>
        <dbReference type="Rhea" id="RHEA:12440"/>
        <dbReference type="ChEBI" id="CHEBI:15377"/>
        <dbReference type="ChEBI" id="CHEBI:15378"/>
        <dbReference type="ChEBI" id="CHEBI:16810"/>
        <dbReference type="ChEBI" id="CHEBI:32551"/>
        <dbReference type="ChEBI" id="CHEBI:57540"/>
        <dbReference type="ChEBI" id="CHEBI:57945"/>
        <dbReference type="ChEBI" id="CHEBI:57951"/>
        <dbReference type="EC" id="1.5.1.7"/>
    </reaction>
</comment>
<keyword evidence="9 13" id="KW-0457">Lysine biosynthesis</keyword>
<dbReference type="Pfam" id="PF05222">
    <property type="entry name" value="AlaDh_PNT_N"/>
    <property type="match status" value="1"/>
</dbReference>
<dbReference type="PANTHER" id="PTHR11133">
    <property type="entry name" value="SACCHAROPINE DEHYDROGENASE"/>
    <property type="match status" value="1"/>
</dbReference>
<dbReference type="AlphaFoldDB" id="A0A9N9ANC5"/>
<dbReference type="GO" id="GO:0004754">
    <property type="term" value="F:saccharopine dehydrogenase (NAD+, L-lysine-forming) activity"/>
    <property type="evidence" value="ECO:0007669"/>
    <property type="project" value="UniProtKB-EC"/>
</dbReference>
<dbReference type="SUPFAM" id="SSF51735">
    <property type="entry name" value="NAD(P)-binding Rossmann-fold domains"/>
    <property type="match status" value="1"/>
</dbReference>
<protein>
    <recommendedName>
        <fullName evidence="5 13">Saccharopine dehydrogenase [NAD(+), L-lysine-forming]</fullName>
        <shortName evidence="13">SDH</shortName>
        <ecNumber evidence="4 13">1.5.1.7</ecNumber>
    </recommendedName>
    <alternativeName>
        <fullName evidence="11 13">Lysine--2-oxoglutarate reductase</fullName>
    </alternativeName>
</protein>
<dbReference type="OrthoDB" id="265306at2759"/>
<evidence type="ECO:0000256" key="9">
    <source>
        <dbReference type="ARBA" id="ARBA00023154"/>
    </source>
</evidence>
<gene>
    <name evidence="19" type="ORF">DEBURN_LOCUS6399</name>
</gene>
<evidence type="ECO:0000256" key="7">
    <source>
        <dbReference type="ARBA" id="ARBA00023002"/>
    </source>
</evidence>
<dbReference type="FunFam" id="3.40.50.720:FF:000217">
    <property type="entry name" value="Saccharopine dehydrogenase [NAD(+), L-lysine-forming]"/>
    <property type="match status" value="1"/>
</dbReference>
<dbReference type="InterPro" id="IPR036291">
    <property type="entry name" value="NAD(P)-bd_dom_sf"/>
</dbReference>
<dbReference type="InterPro" id="IPR007698">
    <property type="entry name" value="AlaDH/PNT_NAD(H)-bd"/>
</dbReference>
<keyword evidence="20" id="KW-1185">Reference proteome</keyword>
<evidence type="ECO:0000256" key="13">
    <source>
        <dbReference type="PIRNR" id="PIRNR018250"/>
    </source>
</evidence>
<comment type="similarity">
    <text evidence="2 13">Belongs to the AlaDH/PNT family.</text>
</comment>
<keyword evidence="7 13" id="KW-0560">Oxidoreductase</keyword>
<dbReference type="CDD" id="cd12188">
    <property type="entry name" value="SDH"/>
    <property type="match status" value="1"/>
</dbReference>
<dbReference type="InterPro" id="IPR027281">
    <property type="entry name" value="Lys1"/>
</dbReference>
<dbReference type="PANTHER" id="PTHR11133:SF23">
    <property type="entry name" value="SACCHAROPINE DEHYDROGENASE [NAD(+), L-LYSINE-FORMING]"/>
    <property type="match status" value="1"/>
</dbReference>
<dbReference type="FunFam" id="3.40.50.720:FF:000423">
    <property type="entry name" value="Saccharopine dehydrogenase [NAD(+), L-lysine-forming]"/>
    <property type="match status" value="1"/>
</dbReference>
<feature type="binding site" evidence="15">
    <location>
        <begin position="200"/>
        <end position="201"/>
    </location>
    <ligand>
        <name>NAD(+)</name>
        <dbReference type="ChEBI" id="CHEBI:57540"/>
    </ligand>
</feature>
<evidence type="ECO:0000256" key="1">
    <source>
        <dbReference type="ARBA" id="ARBA00004884"/>
    </source>
</evidence>
<evidence type="ECO:0000256" key="8">
    <source>
        <dbReference type="ARBA" id="ARBA00023027"/>
    </source>
</evidence>
<feature type="active site" description="Proton acceptor" evidence="14">
    <location>
        <position position="75"/>
    </location>
</feature>
<evidence type="ECO:0000256" key="4">
    <source>
        <dbReference type="ARBA" id="ARBA00012847"/>
    </source>
</evidence>
<dbReference type="InterPro" id="IPR007886">
    <property type="entry name" value="AlaDH/PNT_N"/>
</dbReference>
<evidence type="ECO:0000256" key="6">
    <source>
        <dbReference type="ARBA" id="ARBA00022605"/>
    </source>
</evidence>
<dbReference type="EMBL" id="CAJVPK010000654">
    <property type="protein sequence ID" value="CAG8536496.1"/>
    <property type="molecule type" value="Genomic_DNA"/>
</dbReference>
<evidence type="ECO:0000313" key="20">
    <source>
        <dbReference type="Proteomes" id="UP000789706"/>
    </source>
</evidence>
<dbReference type="GO" id="GO:0005737">
    <property type="term" value="C:cytoplasm"/>
    <property type="evidence" value="ECO:0007669"/>
    <property type="project" value="TreeGrafter"/>
</dbReference>
<comment type="pathway">
    <text evidence="1 13">Amino-acid biosynthesis; L-lysine biosynthesis via AAA pathway; L-lysine from L-alpha-aminoadipate (fungal route): step 3/3.</text>
</comment>
<evidence type="ECO:0000259" key="18">
    <source>
        <dbReference type="SMART" id="SM01003"/>
    </source>
</evidence>
<keyword evidence="6 13" id="KW-0028">Amino-acid biosynthesis</keyword>
<feature type="active site" description="Proton donor" evidence="14">
    <location>
        <position position="94"/>
    </location>
</feature>
<dbReference type="PIRSF" id="PIRSF018250">
    <property type="entry name" value="Saccharopine_DH_Lys"/>
    <property type="match status" value="1"/>
</dbReference>
<feature type="binding site" evidence="15">
    <location>
        <begin position="314"/>
        <end position="317"/>
    </location>
    <ligand>
        <name>NAD(+)</name>
        <dbReference type="ChEBI" id="CHEBI:57540"/>
    </ligand>
</feature>
<feature type="binding site" evidence="15">
    <location>
        <position position="274"/>
    </location>
    <ligand>
        <name>NAD(+)</name>
        <dbReference type="ChEBI" id="CHEBI:57540"/>
    </ligand>
</feature>
<sequence length="378" mass="43067">MVKLWLRAETKPNEHRSALTPSTCQTLLQKGFQITVERSTERIFEDEEFEKVGCVLVPTGTWKTAPLDTYIIGLKELPENDDSPLSHEHIFFAHCYKNQAGWQDIIKRFVKGNGKILDMEFLTDEKGRRVAAFGYHAGFAGTALGIDVWSQQIINPKQKYPSVGFYPTEDKLISYVKNRLKDAILQKGYLPRVMIMGALGRCGIGASDFARKVGIHEENIIKWDIEETKDGGPFLKILESDIFVNCIYLNQKIPPFITKELLDDPRKLSVIVDVSCDTTNPNNPLPIYTVNSTFDNPTVEVKTKNPHPLEVISIDHLPTLLPRESSEQFSRDLLPSLLQLSERNTAIKKQLSQIDEQYTRFIRGLTIKIEFRNLMNLT</sequence>
<evidence type="ECO:0000313" key="19">
    <source>
        <dbReference type="EMBL" id="CAG8536496.1"/>
    </source>
</evidence>
<feature type="domain" description="Alanine dehydrogenase/pyridine nucleotide transhydrogenase NAD(H)-binding" evidence="17">
    <location>
        <begin position="183"/>
        <end position="313"/>
    </location>
</feature>
<feature type="binding site" evidence="15">
    <location>
        <position position="128"/>
    </location>
    <ligand>
        <name>NAD(+)</name>
        <dbReference type="ChEBI" id="CHEBI:57540"/>
    </ligand>
</feature>
<feature type="disulfide bond" evidence="16">
    <location>
        <begin position="202"/>
        <end position="246"/>
    </location>
</feature>
<dbReference type="GO" id="GO:0019878">
    <property type="term" value="P:lysine biosynthetic process via aminoadipic acid"/>
    <property type="evidence" value="ECO:0007669"/>
    <property type="project" value="TreeGrafter"/>
</dbReference>
<evidence type="ECO:0000256" key="11">
    <source>
        <dbReference type="ARBA" id="ARBA00033228"/>
    </source>
</evidence>
<evidence type="ECO:0000256" key="5">
    <source>
        <dbReference type="ARBA" id="ARBA00021221"/>
    </source>
</evidence>
<comment type="caution">
    <text evidence="19">The sequence shown here is derived from an EMBL/GenBank/DDBJ whole genome shotgun (WGS) entry which is preliminary data.</text>
</comment>
<dbReference type="Gene3D" id="3.40.50.720">
    <property type="entry name" value="NAD(P)-binding Rossmann-like Domain"/>
    <property type="match status" value="2"/>
</dbReference>
<organism evidence="19 20">
    <name type="scientific">Diversispora eburnea</name>
    <dbReference type="NCBI Taxonomy" id="1213867"/>
    <lineage>
        <taxon>Eukaryota</taxon>
        <taxon>Fungi</taxon>
        <taxon>Fungi incertae sedis</taxon>
        <taxon>Mucoromycota</taxon>
        <taxon>Glomeromycotina</taxon>
        <taxon>Glomeromycetes</taxon>
        <taxon>Diversisporales</taxon>
        <taxon>Diversisporaceae</taxon>
        <taxon>Diversispora</taxon>
    </lineage>
</organism>
<evidence type="ECO:0000256" key="14">
    <source>
        <dbReference type="PIRSR" id="PIRSR018250-1"/>
    </source>
</evidence>
<comment type="subunit">
    <text evidence="3">Monomer.</text>
</comment>
<dbReference type="Pfam" id="PF01262">
    <property type="entry name" value="AlaDh_PNT_C"/>
    <property type="match status" value="1"/>
</dbReference>
<dbReference type="EC" id="1.5.1.7" evidence="4 13"/>
<feature type="domain" description="Alanine dehydrogenase/pyridine nucleotide transhydrogenase N-terminal" evidence="18">
    <location>
        <begin position="5"/>
        <end position="140"/>
    </location>
</feature>
<feature type="binding site" evidence="15">
    <location>
        <position position="228"/>
    </location>
    <ligand>
        <name>NAD(+)</name>
        <dbReference type="ChEBI" id="CHEBI:57540"/>
    </ligand>
</feature>
<dbReference type="SMART" id="SM01003">
    <property type="entry name" value="AlaDh_PNT_N"/>
    <property type="match status" value="1"/>
</dbReference>
<reference evidence="19" key="1">
    <citation type="submission" date="2021-06" db="EMBL/GenBank/DDBJ databases">
        <authorList>
            <person name="Kallberg Y."/>
            <person name="Tangrot J."/>
            <person name="Rosling A."/>
        </authorList>
    </citation>
    <scope>NUCLEOTIDE SEQUENCE</scope>
    <source>
        <strain evidence="19">AZ414A</strain>
    </source>
</reference>
<evidence type="ECO:0000256" key="10">
    <source>
        <dbReference type="ARBA" id="ARBA00023157"/>
    </source>
</evidence>
<proteinExistence type="inferred from homology"/>
<feature type="binding site" evidence="15">
    <location>
        <position position="248"/>
    </location>
    <ligand>
        <name>NAD(+)</name>
        <dbReference type="ChEBI" id="CHEBI:57540"/>
    </ligand>
</feature>
<accession>A0A9N9ANC5</accession>
<dbReference type="Proteomes" id="UP000789706">
    <property type="component" value="Unassembled WGS sequence"/>
</dbReference>
<evidence type="ECO:0000256" key="12">
    <source>
        <dbReference type="ARBA" id="ARBA00047860"/>
    </source>
</evidence>
<feature type="binding site" evidence="15">
    <location>
        <position position="224"/>
    </location>
    <ligand>
        <name>NAD(+)</name>
        <dbReference type="ChEBI" id="CHEBI:57540"/>
    </ligand>
</feature>
<evidence type="ECO:0000256" key="3">
    <source>
        <dbReference type="ARBA" id="ARBA00011245"/>
    </source>
</evidence>
<name>A0A9N9ANC5_9GLOM</name>
<evidence type="ECO:0000256" key="2">
    <source>
        <dbReference type="ARBA" id="ARBA00005689"/>
    </source>
</evidence>
<dbReference type="SUPFAM" id="SSF52283">
    <property type="entry name" value="Formate/glycerate dehydrogenase catalytic domain-like"/>
    <property type="match status" value="1"/>
</dbReference>
<evidence type="ECO:0000256" key="16">
    <source>
        <dbReference type="PIRSR" id="PIRSR018250-4"/>
    </source>
</evidence>
<keyword evidence="8 13" id="KW-0520">NAD</keyword>
<evidence type="ECO:0000259" key="17">
    <source>
        <dbReference type="SMART" id="SM01002"/>
    </source>
</evidence>
<dbReference type="InterPro" id="IPR051168">
    <property type="entry name" value="AASS"/>
</dbReference>